<evidence type="ECO:0000256" key="5">
    <source>
        <dbReference type="ARBA" id="ARBA00022989"/>
    </source>
</evidence>
<name>A0ABR8JSZ4_9BACT</name>
<proteinExistence type="inferred from homology"/>
<dbReference type="PANTHER" id="PTHR46208">
    <property type="entry name" value="MITOCHONDRIAL IMPORT RECEPTOR SUBUNIT TOM70"/>
    <property type="match status" value="1"/>
</dbReference>
<dbReference type="PROSITE" id="PS50005">
    <property type="entry name" value="TPR"/>
    <property type="match status" value="1"/>
</dbReference>
<comment type="subcellular location">
    <subcellularLocation>
        <location evidence="1">Membrane</location>
        <topology evidence="1">Single-pass membrane protein</topology>
    </subcellularLocation>
</comment>
<evidence type="ECO:0000256" key="6">
    <source>
        <dbReference type="ARBA" id="ARBA00023136"/>
    </source>
</evidence>
<evidence type="ECO:0008006" key="12">
    <source>
        <dbReference type="Google" id="ProtNLM"/>
    </source>
</evidence>
<evidence type="ECO:0000313" key="10">
    <source>
        <dbReference type="EMBL" id="MBD2721667.1"/>
    </source>
</evidence>
<comment type="similarity">
    <text evidence="7">Belongs to the Tom70 family.</text>
</comment>
<dbReference type="Proteomes" id="UP000606003">
    <property type="component" value="Unassembled WGS sequence"/>
</dbReference>
<accession>A0ABR8JSZ4</accession>
<keyword evidence="11" id="KW-1185">Reference proteome</keyword>
<evidence type="ECO:0000256" key="1">
    <source>
        <dbReference type="ARBA" id="ARBA00004167"/>
    </source>
</evidence>
<keyword evidence="2 9" id="KW-0812">Transmembrane</keyword>
<dbReference type="SMART" id="SM00028">
    <property type="entry name" value="TPR"/>
    <property type="match status" value="3"/>
</dbReference>
<organism evidence="10 11">
    <name type="scientific">Hymenobacter armeniacus</name>
    <dbReference type="NCBI Taxonomy" id="2771358"/>
    <lineage>
        <taxon>Bacteria</taxon>
        <taxon>Pseudomonadati</taxon>
        <taxon>Bacteroidota</taxon>
        <taxon>Cytophagia</taxon>
        <taxon>Cytophagales</taxon>
        <taxon>Hymenobacteraceae</taxon>
        <taxon>Hymenobacter</taxon>
    </lineage>
</organism>
<dbReference type="RefSeq" id="WP_190922940.1">
    <property type="nucleotide sequence ID" value="NZ_JACXAC010000002.1"/>
</dbReference>
<feature type="transmembrane region" description="Helical" evidence="9">
    <location>
        <begin position="248"/>
        <end position="271"/>
    </location>
</feature>
<dbReference type="PANTHER" id="PTHR46208:SF1">
    <property type="entry name" value="MITOCHONDRIAL IMPORT RECEPTOR SUBUNIT TOM70"/>
    <property type="match status" value="1"/>
</dbReference>
<dbReference type="InterPro" id="IPR011990">
    <property type="entry name" value="TPR-like_helical_dom_sf"/>
</dbReference>
<evidence type="ECO:0000256" key="8">
    <source>
        <dbReference type="PROSITE-ProRule" id="PRU00339"/>
    </source>
</evidence>
<dbReference type="InterPro" id="IPR019734">
    <property type="entry name" value="TPR_rpt"/>
</dbReference>
<keyword evidence="3" id="KW-0677">Repeat</keyword>
<dbReference type="SUPFAM" id="SSF48452">
    <property type="entry name" value="TPR-like"/>
    <property type="match status" value="2"/>
</dbReference>
<sequence>MNTPSKKRLSARLPGMQRIWLLLKLNRPRLAMELAQVRLASQPTDLGARLALVDALLLDGQAMRALDQAKTAVGQAPENADSHFALARVHGQLGNLHTAAQGMREVLRLNPYEADFFAFQAQVQFLIQAYANAVAAAESGLSLHPRHGECLLWLMRAAEQQGHLPIADAARERLLAVAPNSGLVHRAIGQLLLRRGEATLAATHLAQALALEPTQAASLVPLLRQARRWESWPPELLRLGDYGRAPYLAGWSAVPSFFVRVVCAPVAWYYMTVANAKTKQDPLFQREPGPPAPAIGTKEDLDVLASATTASPGKWLAFVGFIGLLGWISVAWKLPPAGVAIIAFFLGRSLLRQHR</sequence>
<evidence type="ECO:0000256" key="7">
    <source>
        <dbReference type="ARBA" id="ARBA00038030"/>
    </source>
</evidence>
<keyword evidence="4 8" id="KW-0802">TPR repeat</keyword>
<evidence type="ECO:0000256" key="2">
    <source>
        <dbReference type="ARBA" id="ARBA00022692"/>
    </source>
</evidence>
<evidence type="ECO:0000256" key="3">
    <source>
        <dbReference type="ARBA" id="ARBA00022737"/>
    </source>
</evidence>
<protein>
    <recommendedName>
        <fullName evidence="12">Tetratricopeptide repeat protein</fullName>
    </recommendedName>
</protein>
<reference evidence="10 11" key="1">
    <citation type="submission" date="2020-09" db="EMBL/GenBank/DDBJ databases">
        <authorList>
            <person name="Kim M.K."/>
        </authorList>
    </citation>
    <scope>NUCLEOTIDE SEQUENCE [LARGE SCALE GENOMIC DNA]</scope>
    <source>
        <strain evidence="10 11">BT189</strain>
    </source>
</reference>
<gene>
    <name evidence="10" type="ORF">IC234_05960</name>
</gene>
<evidence type="ECO:0000256" key="9">
    <source>
        <dbReference type="SAM" id="Phobius"/>
    </source>
</evidence>
<feature type="repeat" description="TPR" evidence="8">
    <location>
        <begin position="80"/>
        <end position="113"/>
    </location>
</feature>
<feature type="transmembrane region" description="Helical" evidence="9">
    <location>
        <begin position="315"/>
        <end position="346"/>
    </location>
</feature>
<evidence type="ECO:0000256" key="4">
    <source>
        <dbReference type="ARBA" id="ARBA00022803"/>
    </source>
</evidence>
<keyword evidence="6 9" id="KW-0472">Membrane</keyword>
<evidence type="ECO:0000313" key="11">
    <source>
        <dbReference type="Proteomes" id="UP000606003"/>
    </source>
</evidence>
<keyword evidence="5 9" id="KW-1133">Transmembrane helix</keyword>
<dbReference type="Gene3D" id="1.25.40.10">
    <property type="entry name" value="Tetratricopeptide repeat domain"/>
    <property type="match status" value="1"/>
</dbReference>
<dbReference type="EMBL" id="JACXAC010000002">
    <property type="protein sequence ID" value="MBD2721667.1"/>
    <property type="molecule type" value="Genomic_DNA"/>
</dbReference>
<comment type="caution">
    <text evidence="10">The sequence shown here is derived from an EMBL/GenBank/DDBJ whole genome shotgun (WGS) entry which is preliminary data.</text>
</comment>